<dbReference type="Proteomes" id="UP000626109">
    <property type="component" value="Unassembled WGS sequence"/>
</dbReference>
<feature type="compositionally biased region" description="Low complexity" evidence="1">
    <location>
        <begin position="76"/>
        <end position="91"/>
    </location>
</feature>
<reference evidence="2" key="1">
    <citation type="submission" date="2021-02" db="EMBL/GenBank/DDBJ databases">
        <authorList>
            <person name="Dougan E. K."/>
            <person name="Rhodes N."/>
            <person name="Thang M."/>
            <person name="Chan C."/>
        </authorList>
    </citation>
    <scope>NUCLEOTIDE SEQUENCE</scope>
</reference>
<evidence type="ECO:0000313" key="3">
    <source>
        <dbReference type="Proteomes" id="UP000626109"/>
    </source>
</evidence>
<feature type="region of interest" description="Disordered" evidence="1">
    <location>
        <begin position="61"/>
        <end position="91"/>
    </location>
</feature>
<dbReference type="AlphaFoldDB" id="A0A813HWC0"/>
<evidence type="ECO:0000256" key="1">
    <source>
        <dbReference type="SAM" id="MobiDB-lite"/>
    </source>
</evidence>
<gene>
    <name evidence="2" type="ORF">PGLA2088_LOCUS2436</name>
</gene>
<accession>A0A813HWC0</accession>
<evidence type="ECO:0000313" key="2">
    <source>
        <dbReference type="EMBL" id="CAE8642449.1"/>
    </source>
</evidence>
<organism evidence="2 3">
    <name type="scientific">Polarella glacialis</name>
    <name type="common">Dinoflagellate</name>
    <dbReference type="NCBI Taxonomy" id="89957"/>
    <lineage>
        <taxon>Eukaryota</taxon>
        <taxon>Sar</taxon>
        <taxon>Alveolata</taxon>
        <taxon>Dinophyceae</taxon>
        <taxon>Suessiales</taxon>
        <taxon>Suessiaceae</taxon>
        <taxon>Polarella</taxon>
    </lineage>
</organism>
<proteinExistence type="predicted"/>
<dbReference type="EMBL" id="CAJNNW010001974">
    <property type="protein sequence ID" value="CAE8642449.1"/>
    <property type="molecule type" value="Genomic_DNA"/>
</dbReference>
<sequence>MSATWSASSKASNCRAADGSGHAGFNCLFGPAPSWQLCGIARQQLQTLDGQAFSSHVSTHSTPVSTAAMPPRFLSPTAAGQQQQPQLQQQAAFFTAPTSGHSQLQTSFSSAAGAAQTSAVMPPRHVLPMQQSFSGNNTTFNNNSNSNNHSATAMQQSFSSTFNNNSNTTIPAFAAAAGSSSTNPQGQLTAVNALAGAGEVAKMSRKSRLAKTW</sequence>
<comment type="caution">
    <text evidence="2">The sequence shown here is derived from an EMBL/GenBank/DDBJ whole genome shotgun (WGS) entry which is preliminary data.</text>
</comment>
<name>A0A813HWC0_POLGL</name>
<feature type="non-terminal residue" evidence="2">
    <location>
        <position position="213"/>
    </location>
</feature>
<protein>
    <submittedName>
        <fullName evidence="2">Uncharacterized protein</fullName>
    </submittedName>
</protein>